<dbReference type="EC" id="3.5.1.28" evidence="4"/>
<name>Q47BK2_DECAR</name>
<comment type="subcellular location">
    <subcellularLocation>
        <location evidence="2">Periplasm</location>
    </subcellularLocation>
</comment>
<dbReference type="OrthoDB" id="9806267at2"/>
<dbReference type="CDD" id="cd02696">
    <property type="entry name" value="MurNAc-LAA"/>
    <property type="match status" value="1"/>
</dbReference>
<keyword evidence="6" id="KW-0574">Periplasm</keyword>
<dbReference type="EMBL" id="CP000089">
    <property type="protein sequence ID" value="AAZ47779.1"/>
    <property type="molecule type" value="Genomic_DNA"/>
</dbReference>
<dbReference type="SMART" id="SM00646">
    <property type="entry name" value="Ami_3"/>
    <property type="match status" value="1"/>
</dbReference>
<dbReference type="STRING" id="159087.Daro_3049"/>
<keyword evidence="7 11" id="KW-0378">Hydrolase</keyword>
<evidence type="ECO:0000256" key="9">
    <source>
        <dbReference type="ARBA" id="ARBA00074581"/>
    </source>
</evidence>
<dbReference type="HOGENOM" id="CLU_014322_2_2_4"/>
<dbReference type="SUPFAM" id="SSF53187">
    <property type="entry name" value="Zn-dependent exopeptidases"/>
    <property type="match status" value="1"/>
</dbReference>
<evidence type="ECO:0000256" key="5">
    <source>
        <dbReference type="ARBA" id="ARBA00022729"/>
    </source>
</evidence>
<evidence type="ECO:0000313" key="11">
    <source>
        <dbReference type="EMBL" id="AAZ47779.1"/>
    </source>
</evidence>
<evidence type="ECO:0000256" key="2">
    <source>
        <dbReference type="ARBA" id="ARBA00004418"/>
    </source>
</evidence>
<feature type="domain" description="MurNAc-LAA" evidence="10">
    <location>
        <begin position="275"/>
        <end position="430"/>
    </location>
</feature>
<evidence type="ECO:0000256" key="6">
    <source>
        <dbReference type="ARBA" id="ARBA00022764"/>
    </source>
</evidence>
<dbReference type="InterPro" id="IPR002508">
    <property type="entry name" value="MurNAc-LAA_cat"/>
</dbReference>
<dbReference type="PANTHER" id="PTHR30404">
    <property type="entry name" value="N-ACETYLMURAMOYL-L-ALANINE AMIDASE"/>
    <property type="match status" value="1"/>
</dbReference>
<dbReference type="AlphaFoldDB" id="Q47BK2"/>
<dbReference type="InterPro" id="IPR021731">
    <property type="entry name" value="AMIN_dom"/>
</dbReference>
<evidence type="ECO:0000256" key="7">
    <source>
        <dbReference type="ARBA" id="ARBA00022801"/>
    </source>
</evidence>
<comment type="catalytic activity">
    <reaction evidence="1">
        <text>Hydrolyzes the link between N-acetylmuramoyl residues and L-amino acid residues in certain cell-wall glycopeptides.</text>
        <dbReference type="EC" id="3.5.1.28"/>
    </reaction>
</comment>
<dbReference type="eggNOG" id="COG0860">
    <property type="taxonomic scope" value="Bacteria"/>
</dbReference>
<sequence>MSKRAHPNLGRRQLLRYAGASLILSVSPIAGAAAKLPSVLAVRIWPAADYTRVTLEHDAPLKFTHFIVENPDRLVVDIEGVEFNSVLDSLARKVATDDPNIKLLRAGRFKPGVVRLVMELKGKVNPQVFTLEPAGEYGRRLVLDVYPVNPPDPMMALLEGRKDAVEPLKNEHDFQITEKRPDEVAAKIPEKPIEAPEVQTSKKSGKPIVDRLVTIMLDPGHGGEDPGAIGKAGTYEKNVTLEVARRLKARIDAEPNMRAVLTRDSDFFVPLQMRVQKARRIQSDLFLSIHADAWIKPDAKGSSVFVLSEKGASSTQARLLAQKENQADLIGGVNIGSKDLFLARTLLDLSQTGTINDSLKLGKYLLGELGAINTLHKANVEQAGFAVLKAPDIPSALIETAFISNPEEESRLNDDAYQEKLAGAIVRGIRQYFIKHPPGPKSKLAALGW</sequence>
<dbReference type="FunFam" id="3.40.630.40:FF:000001">
    <property type="entry name" value="N-acetylmuramoyl-L-alanine amidase"/>
    <property type="match status" value="1"/>
</dbReference>
<accession>Q47BK2</accession>
<evidence type="ECO:0000259" key="10">
    <source>
        <dbReference type="SMART" id="SM00646"/>
    </source>
</evidence>
<dbReference type="GO" id="GO:0030288">
    <property type="term" value="C:outer membrane-bounded periplasmic space"/>
    <property type="evidence" value="ECO:0007669"/>
    <property type="project" value="TreeGrafter"/>
</dbReference>
<evidence type="ECO:0000256" key="1">
    <source>
        <dbReference type="ARBA" id="ARBA00001561"/>
    </source>
</evidence>
<dbReference type="PROSITE" id="PS51318">
    <property type="entry name" value="TAT"/>
    <property type="match status" value="1"/>
</dbReference>
<keyword evidence="5" id="KW-0732">Signal</keyword>
<keyword evidence="8" id="KW-0961">Cell wall biogenesis/degradation</keyword>
<protein>
    <recommendedName>
        <fullName evidence="9">N-acetylmuramoyl-L-alanine amidase AmiC</fullName>
        <ecNumber evidence="4">3.5.1.28</ecNumber>
    </recommendedName>
</protein>
<dbReference type="GO" id="GO:0009253">
    <property type="term" value="P:peptidoglycan catabolic process"/>
    <property type="evidence" value="ECO:0007669"/>
    <property type="project" value="InterPro"/>
</dbReference>
<dbReference type="GO" id="GO:0071555">
    <property type="term" value="P:cell wall organization"/>
    <property type="evidence" value="ECO:0007669"/>
    <property type="project" value="UniProtKB-KW"/>
</dbReference>
<dbReference type="Pfam" id="PF01520">
    <property type="entry name" value="Amidase_3"/>
    <property type="match status" value="1"/>
</dbReference>
<dbReference type="Pfam" id="PF11741">
    <property type="entry name" value="AMIN"/>
    <property type="match status" value="1"/>
</dbReference>
<dbReference type="InterPro" id="IPR006311">
    <property type="entry name" value="TAT_signal"/>
</dbReference>
<dbReference type="KEGG" id="dar:Daro_3049"/>
<organism evidence="11">
    <name type="scientific">Dechloromonas aromatica (strain RCB)</name>
    <dbReference type="NCBI Taxonomy" id="159087"/>
    <lineage>
        <taxon>Bacteria</taxon>
        <taxon>Pseudomonadati</taxon>
        <taxon>Pseudomonadota</taxon>
        <taxon>Betaproteobacteria</taxon>
        <taxon>Rhodocyclales</taxon>
        <taxon>Azonexaceae</taxon>
        <taxon>Dechloromonas</taxon>
    </lineage>
</organism>
<dbReference type="PANTHER" id="PTHR30404:SF0">
    <property type="entry name" value="N-ACETYLMURAMOYL-L-ALANINE AMIDASE AMIC"/>
    <property type="match status" value="1"/>
</dbReference>
<evidence type="ECO:0000256" key="3">
    <source>
        <dbReference type="ARBA" id="ARBA00010860"/>
    </source>
</evidence>
<dbReference type="Gene3D" id="2.60.40.3500">
    <property type="match status" value="1"/>
</dbReference>
<dbReference type="Gene3D" id="3.40.630.40">
    <property type="entry name" value="Zn-dependent exopeptidases"/>
    <property type="match status" value="1"/>
</dbReference>
<evidence type="ECO:0000256" key="8">
    <source>
        <dbReference type="ARBA" id="ARBA00023316"/>
    </source>
</evidence>
<reference evidence="11" key="1">
    <citation type="submission" date="2005-08" db="EMBL/GenBank/DDBJ databases">
        <title>Complete sequence of Dechloromonas aromatica RCB.</title>
        <authorList>
            <person name="Salinero K.K."/>
            <person name="Copeland A."/>
            <person name="Lucas S."/>
            <person name="Lapidus A."/>
            <person name="Barry K."/>
            <person name="Detter J.C."/>
            <person name="Glavina T."/>
            <person name="Hammon N."/>
            <person name="Israni S."/>
            <person name="Pitluck S."/>
            <person name="Di Bartolo G."/>
            <person name="Trong S."/>
            <person name="Schmutz J."/>
            <person name="Larimer F."/>
            <person name="Land M."/>
            <person name="Ivanova N."/>
            <person name="Richardson P."/>
        </authorList>
    </citation>
    <scope>NUCLEOTIDE SEQUENCE</scope>
    <source>
        <strain evidence="11">RCB</strain>
    </source>
</reference>
<proteinExistence type="inferred from homology"/>
<gene>
    <name evidence="11" type="ordered locus">Daro_3049</name>
</gene>
<evidence type="ECO:0000256" key="4">
    <source>
        <dbReference type="ARBA" id="ARBA00011901"/>
    </source>
</evidence>
<dbReference type="InterPro" id="IPR050695">
    <property type="entry name" value="N-acetylmuramoyl_amidase_3"/>
</dbReference>
<comment type="similarity">
    <text evidence="3">Belongs to the N-acetylmuramoyl-L-alanine amidase 3 family.</text>
</comment>
<dbReference type="GO" id="GO:0008745">
    <property type="term" value="F:N-acetylmuramoyl-L-alanine amidase activity"/>
    <property type="evidence" value="ECO:0007669"/>
    <property type="project" value="UniProtKB-EC"/>
</dbReference>